<dbReference type="GO" id="GO:0008270">
    <property type="term" value="F:zinc ion binding"/>
    <property type="evidence" value="ECO:0007669"/>
    <property type="project" value="UniProtKB-KW"/>
</dbReference>
<evidence type="ECO:0000256" key="4">
    <source>
        <dbReference type="ARBA" id="ARBA00022737"/>
    </source>
</evidence>
<organism evidence="9 10">
    <name type="scientific">Lophiotrema nucula</name>
    <dbReference type="NCBI Taxonomy" id="690887"/>
    <lineage>
        <taxon>Eukaryota</taxon>
        <taxon>Fungi</taxon>
        <taxon>Dikarya</taxon>
        <taxon>Ascomycota</taxon>
        <taxon>Pezizomycotina</taxon>
        <taxon>Dothideomycetes</taxon>
        <taxon>Pleosporomycetidae</taxon>
        <taxon>Pleosporales</taxon>
        <taxon>Lophiotremataceae</taxon>
        <taxon>Lophiotrema</taxon>
    </lineage>
</organism>
<comment type="pathway">
    <text evidence="1">Protein modification; protein ubiquitination.</text>
</comment>
<keyword evidence="2" id="KW-0808">Transferase</keyword>
<keyword evidence="3" id="KW-0479">Metal-binding</keyword>
<feature type="domain" description="RING-type" evidence="8">
    <location>
        <begin position="276"/>
        <end position="585"/>
    </location>
</feature>
<dbReference type="OrthoDB" id="10009520at2759"/>
<evidence type="ECO:0000313" key="10">
    <source>
        <dbReference type="Proteomes" id="UP000799770"/>
    </source>
</evidence>
<accession>A0A6A5YEV3</accession>
<dbReference type="PANTHER" id="PTHR22770">
    <property type="entry name" value="UBIQUITIN CONJUGATING ENZYME 7 INTERACTING PROTEIN-RELATED"/>
    <property type="match status" value="1"/>
</dbReference>
<gene>
    <name evidence="9" type="ORF">BDV96DRAFT_607926</name>
</gene>
<dbReference type="EMBL" id="ML977371">
    <property type="protein sequence ID" value="KAF2105819.1"/>
    <property type="molecule type" value="Genomic_DNA"/>
</dbReference>
<keyword evidence="6" id="KW-0833">Ubl conjugation pathway</keyword>
<dbReference type="CDD" id="cd20353">
    <property type="entry name" value="Rcat_RBR_RNF216"/>
    <property type="match status" value="1"/>
</dbReference>
<dbReference type="PANTHER" id="PTHR22770:SF42">
    <property type="entry name" value="FINGER PROTEIN (ZIN), PUTATIVE (AFU_ORTHOLOGUE AFUA_4G03910)-RELATED"/>
    <property type="match status" value="1"/>
</dbReference>
<dbReference type="InterPro" id="IPR047544">
    <property type="entry name" value="RING-HC_RBR_RNF216"/>
</dbReference>
<evidence type="ECO:0000256" key="5">
    <source>
        <dbReference type="ARBA" id="ARBA00022771"/>
    </source>
</evidence>
<keyword evidence="10" id="KW-1185">Reference proteome</keyword>
<reference evidence="9" key="1">
    <citation type="journal article" date="2020" name="Stud. Mycol.">
        <title>101 Dothideomycetes genomes: a test case for predicting lifestyles and emergence of pathogens.</title>
        <authorList>
            <person name="Haridas S."/>
            <person name="Albert R."/>
            <person name="Binder M."/>
            <person name="Bloem J."/>
            <person name="Labutti K."/>
            <person name="Salamov A."/>
            <person name="Andreopoulos B."/>
            <person name="Baker S."/>
            <person name="Barry K."/>
            <person name="Bills G."/>
            <person name="Bluhm B."/>
            <person name="Cannon C."/>
            <person name="Castanera R."/>
            <person name="Culley D."/>
            <person name="Daum C."/>
            <person name="Ezra D."/>
            <person name="Gonzalez J."/>
            <person name="Henrissat B."/>
            <person name="Kuo A."/>
            <person name="Liang C."/>
            <person name="Lipzen A."/>
            <person name="Lutzoni F."/>
            <person name="Magnuson J."/>
            <person name="Mondo S."/>
            <person name="Nolan M."/>
            <person name="Ohm R."/>
            <person name="Pangilinan J."/>
            <person name="Park H.-J."/>
            <person name="Ramirez L."/>
            <person name="Alfaro M."/>
            <person name="Sun H."/>
            <person name="Tritt A."/>
            <person name="Yoshinaga Y."/>
            <person name="Zwiers L.-H."/>
            <person name="Turgeon B."/>
            <person name="Goodwin S."/>
            <person name="Spatafora J."/>
            <person name="Crous P."/>
            <person name="Grigoriev I."/>
        </authorList>
    </citation>
    <scope>NUCLEOTIDE SEQUENCE</scope>
    <source>
        <strain evidence="9">CBS 627.86</strain>
    </source>
</reference>
<keyword evidence="4" id="KW-0677">Repeat</keyword>
<dbReference type="PROSITE" id="PS51873">
    <property type="entry name" value="TRIAD"/>
    <property type="match status" value="1"/>
</dbReference>
<dbReference type="InterPro" id="IPR044066">
    <property type="entry name" value="TRIAD_supradom"/>
</dbReference>
<dbReference type="Proteomes" id="UP000799770">
    <property type="component" value="Unassembled WGS sequence"/>
</dbReference>
<dbReference type="Pfam" id="PF26112">
    <property type="entry name" value="UBA_RNF216"/>
    <property type="match status" value="1"/>
</dbReference>
<dbReference type="AlphaFoldDB" id="A0A6A5YEV3"/>
<dbReference type="Pfam" id="PF26200">
    <property type="entry name" value="Rcat_RNF216"/>
    <property type="match status" value="1"/>
</dbReference>
<keyword evidence="5" id="KW-0863">Zinc-finger</keyword>
<evidence type="ECO:0000256" key="2">
    <source>
        <dbReference type="ARBA" id="ARBA00022679"/>
    </source>
</evidence>
<evidence type="ECO:0000256" key="1">
    <source>
        <dbReference type="ARBA" id="ARBA00004906"/>
    </source>
</evidence>
<evidence type="ECO:0000259" key="8">
    <source>
        <dbReference type="PROSITE" id="PS51873"/>
    </source>
</evidence>
<evidence type="ECO:0000313" key="9">
    <source>
        <dbReference type="EMBL" id="KAF2105819.1"/>
    </source>
</evidence>
<evidence type="ECO:0000256" key="7">
    <source>
        <dbReference type="ARBA" id="ARBA00022833"/>
    </source>
</evidence>
<dbReference type="InterPro" id="IPR047546">
    <property type="entry name" value="Rcat_RBR_RNF216"/>
</dbReference>
<protein>
    <recommendedName>
        <fullName evidence="8">RING-type domain-containing protein</fullName>
    </recommendedName>
</protein>
<dbReference type="Gene3D" id="1.20.120.1750">
    <property type="match status" value="1"/>
</dbReference>
<dbReference type="GO" id="GO:0016740">
    <property type="term" value="F:transferase activity"/>
    <property type="evidence" value="ECO:0007669"/>
    <property type="project" value="UniProtKB-KW"/>
</dbReference>
<dbReference type="SUPFAM" id="SSF57850">
    <property type="entry name" value="RING/U-box"/>
    <property type="match status" value="1"/>
</dbReference>
<evidence type="ECO:0000256" key="6">
    <source>
        <dbReference type="ARBA" id="ARBA00022786"/>
    </source>
</evidence>
<sequence length="653" mass="74242">MTSVFASIVRPPQTARWASSSSSGSRTSPKASQLLVDLDAEQPDLRELNAALQALTEIFPDIQPEVFREMLKSFSEESRLQVVTETLLKHDAKWVRGRYRMPAEQEAQREVAHKYKYRSVDRKKDTRGKPLALEDTFRSRRYCEAAKEALYQEFKGLSHSTIKAVLAEYNWSYTQARPTLLVLSSKSWRSSITNFFMRRKPPNPEHHPLVMWSSADPKTGRPKMPLLVTTRSKELDQELHDAIIVPELDRQRKEQVEGDLTAARQLNEAAAEEAGEMYDCECCFIPNTLEQMSTCDVDGHYICFRCIRHSINAALYDQGWNRNIDTNLCTLRCIAPTDGVENCSGCVPLDFVKRALLEERDGGDAFNKLNERFSSEALMKSRLPLIQCPFCPYSEVDDLALPDTDLLAGLRLKRLPILVASVPVLELLCFQAFRFSISLLILVLSVFALLNHLLPNSLPIMAPFHNALRRIHLKRRGLRFQCLSPTCHRASCVACQAPWHDPHTCYSSQVQSLRLALERATTDAVKRTCPQCNLGFVKSEGCNKLVCLCGYSMCYVCRQGLAIEGYKHFCQHFRERPGERCRECDKCDLYRVEDEEVVMQQAKETAEAEWWESQSGGGGTRLKEGVKRDLKGWGGKGKGWEAWVERVVEGFVV</sequence>
<dbReference type="InterPro" id="IPR051628">
    <property type="entry name" value="LUBAC_E3_Ligases"/>
</dbReference>
<dbReference type="InterPro" id="IPR058758">
    <property type="entry name" value="UBA_RNF216"/>
</dbReference>
<proteinExistence type="predicted"/>
<dbReference type="Pfam" id="PF26191">
    <property type="entry name" value="RING-HC_RBR_RNF216"/>
    <property type="match status" value="1"/>
</dbReference>
<keyword evidence="7" id="KW-0862">Zinc</keyword>
<evidence type="ECO:0000256" key="3">
    <source>
        <dbReference type="ARBA" id="ARBA00022723"/>
    </source>
</evidence>
<name>A0A6A5YEV3_9PLEO</name>